<dbReference type="GO" id="GO:0000032">
    <property type="term" value="P:cell wall mannoprotein biosynthetic process"/>
    <property type="evidence" value="ECO:0007669"/>
    <property type="project" value="TreeGrafter"/>
</dbReference>
<dbReference type="AlphaFoldDB" id="J7RUN4"/>
<organism evidence="5 6">
    <name type="scientific">Fibroporia radiculosa</name>
    <dbReference type="NCBI Taxonomy" id="599839"/>
    <lineage>
        <taxon>Eukaryota</taxon>
        <taxon>Fungi</taxon>
        <taxon>Dikarya</taxon>
        <taxon>Basidiomycota</taxon>
        <taxon>Agaricomycotina</taxon>
        <taxon>Agaricomycetes</taxon>
        <taxon>Polyporales</taxon>
        <taxon>Fibroporiaceae</taxon>
        <taxon>Fibroporia</taxon>
    </lineage>
</organism>
<dbReference type="Gene3D" id="3.90.550.10">
    <property type="entry name" value="Spore Coat Polysaccharide Biosynthesis Protein SpsA, Chain A"/>
    <property type="match status" value="1"/>
</dbReference>
<evidence type="ECO:0000256" key="1">
    <source>
        <dbReference type="ARBA" id="ARBA00007677"/>
    </source>
</evidence>
<feature type="signal peptide" evidence="4">
    <location>
        <begin position="1"/>
        <end position="22"/>
    </location>
</feature>
<gene>
    <name evidence="5" type="ORF">FIBRA_00013</name>
</gene>
<dbReference type="SUPFAM" id="SSF53448">
    <property type="entry name" value="Nucleotide-diphospho-sugar transferases"/>
    <property type="match status" value="1"/>
</dbReference>
<dbReference type="GO" id="GO:0006487">
    <property type="term" value="P:protein N-linked glycosylation"/>
    <property type="evidence" value="ECO:0007669"/>
    <property type="project" value="TreeGrafter"/>
</dbReference>
<evidence type="ECO:0008006" key="7">
    <source>
        <dbReference type="Google" id="ProtNLM"/>
    </source>
</evidence>
<keyword evidence="6" id="KW-1185">Reference proteome</keyword>
<dbReference type="RefSeq" id="XP_012177303.1">
    <property type="nucleotide sequence ID" value="XM_012321913.1"/>
</dbReference>
<dbReference type="InterPro" id="IPR029044">
    <property type="entry name" value="Nucleotide-diphossugar_trans"/>
</dbReference>
<evidence type="ECO:0000256" key="2">
    <source>
        <dbReference type="ARBA" id="ARBA00022679"/>
    </source>
</evidence>
<sequence length="419" mass="48939">MSERWLLNFTLAFLATVEHPEAWRRERSYCSQQGQPHFSATPNPPPRHDTSGRVPSVAPGHQLRLDTRLPKVSEISWPGLMTILKLNITARYGLLVFLILIGLHSILRFTHEDYERATSLSTIASKISGSWDAAPAELLYHPPLVPDLDPHGNATQRANATLLMLARNSDVEGAVRSVREVEDRFNRRWGYPWVFLNEEAFSDEFKRRVGNIVSGPVTFSLIPREHWFQPDSIDEERARASREKMEQMNIIYAGSVSYRNMCRFNSGFFYRHPALQQYKWYWRVEPDVHFHCDINFDPFRYMEDHDKVYGFTITMYEFEATIPTLWQTVKEFVRDHPQYIAQDNAMNYLSDNSGDTYNLCHFWSNFEIANMDFWRGEAYSAFFDYLDSKGGFYYEVNTVWPECLYLMHWLTGCARAAVG</sequence>
<feature type="region of interest" description="Disordered" evidence="3">
    <location>
        <begin position="33"/>
        <end position="54"/>
    </location>
</feature>
<dbReference type="GO" id="GO:0005794">
    <property type="term" value="C:Golgi apparatus"/>
    <property type="evidence" value="ECO:0007669"/>
    <property type="project" value="TreeGrafter"/>
</dbReference>
<dbReference type="GO" id="GO:0000026">
    <property type="term" value="F:alpha-1,2-mannosyltransferase activity"/>
    <property type="evidence" value="ECO:0007669"/>
    <property type="project" value="TreeGrafter"/>
</dbReference>
<dbReference type="FunFam" id="3.90.550.10:FF:000051">
    <property type="entry name" value="Alpha-1,2-mannosyltransferase (Ktr4)"/>
    <property type="match status" value="1"/>
</dbReference>
<reference evidence="5 6" key="1">
    <citation type="journal article" date="2012" name="Appl. Environ. Microbiol.">
        <title>Short-read sequencing for genomic analysis of the brown rot fungus Fibroporia radiculosa.</title>
        <authorList>
            <person name="Tang J.D."/>
            <person name="Perkins A.D."/>
            <person name="Sonstegard T.S."/>
            <person name="Schroeder S.G."/>
            <person name="Burgess S.C."/>
            <person name="Diehl S.V."/>
        </authorList>
    </citation>
    <scope>NUCLEOTIDE SEQUENCE [LARGE SCALE GENOMIC DNA]</scope>
    <source>
        <strain evidence="5 6">TFFH 294</strain>
    </source>
</reference>
<dbReference type="PANTHER" id="PTHR31121:SF6">
    <property type="entry name" value="ALPHA-1,2 MANNOSYLTRANSFERASE KTR1"/>
    <property type="match status" value="1"/>
</dbReference>
<dbReference type="InParanoid" id="J7RUN4"/>
<comment type="similarity">
    <text evidence="1">Belongs to the glycosyltransferase 15 family.</text>
</comment>
<evidence type="ECO:0000313" key="6">
    <source>
        <dbReference type="Proteomes" id="UP000006352"/>
    </source>
</evidence>
<dbReference type="EMBL" id="HE796866">
    <property type="protein sequence ID" value="CCL98020.1"/>
    <property type="molecule type" value="Genomic_DNA"/>
</dbReference>
<dbReference type="STRING" id="599839.J7RUN4"/>
<dbReference type="PANTHER" id="PTHR31121">
    <property type="entry name" value="ALPHA-1,2 MANNOSYLTRANSFERASE KTR1"/>
    <property type="match status" value="1"/>
</dbReference>
<dbReference type="HOGENOM" id="CLU_024327_4_1_1"/>
<evidence type="ECO:0000313" key="5">
    <source>
        <dbReference type="EMBL" id="CCL98020.1"/>
    </source>
</evidence>
<accession>J7RUN4</accession>
<feature type="chain" id="PRO_5003797299" description="Glycosyltransferase family 15 protein" evidence="4">
    <location>
        <begin position="23"/>
        <end position="419"/>
    </location>
</feature>
<dbReference type="GO" id="GO:0016020">
    <property type="term" value="C:membrane"/>
    <property type="evidence" value="ECO:0007669"/>
    <property type="project" value="InterPro"/>
</dbReference>
<evidence type="ECO:0000256" key="3">
    <source>
        <dbReference type="SAM" id="MobiDB-lite"/>
    </source>
</evidence>
<proteinExistence type="inferred from homology"/>
<protein>
    <recommendedName>
        <fullName evidence="7">Glycosyltransferase family 15 protein</fullName>
    </recommendedName>
</protein>
<evidence type="ECO:0000256" key="4">
    <source>
        <dbReference type="SAM" id="SignalP"/>
    </source>
</evidence>
<dbReference type="Pfam" id="PF01793">
    <property type="entry name" value="Glyco_transf_15"/>
    <property type="match status" value="1"/>
</dbReference>
<keyword evidence="2" id="KW-0808">Transferase</keyword>
<name>J7RUN4_9APHY</name>
<dbReference type="InterPro" id="IPR002685">
    <property type="entry name" value="Glyco_trans_15"/>
</dbReference>
<dbReference type="OrthoDB" id="439943at2759"/>
<keyword evidence="4" id="KW-0732">Signal</keyword>
<dbReference type="GeneID" id="24092931"/>
<dbReference type="Proteomes" id="UP000006352">
    <property type="component" value="Unassembled WGS sequence"/>
</dbReference>